<gene>
    <name evidence="3" type="ORF">QR680_002193</name>
</gene>
<dbReference type="PROSITE" id="PS50234">
    <property type="entry name" value="VWFA"/>
    <property type="match status" value="2"/>
</dbReference>
<dbReference type="SMART" id="SM00327">
    <property type="entry name" value="VWA"/>
    <property type="match status" value="2"/>
</dbReference>
<dbReference type="Pfam" id="PF00092">
    <property type="entry name" value="VWA"/>
    <property type="match status" value="2"/>
</dbReference>
<feature type="region of interest" description="Disordered" evidence="1">
    <location>
        <begin position="1120"/>
        <end position="1155"/>
    </location>
</feature>
<dbReference type="InterPro" id="IPR011989">
    <property type="entry name" value="ARM-like"/>
</dbReference>
<dbReference type="Gene3D" id="1.25.10.10">
    <property type="entry name" value="Leucine-rich Repeat Variant"/>
    <property type="match status" value="1"/>
</dbReference>
<dbReference type="Proteomes" id="UP001175271">
    <property type="component" value="Unassembled WGS sequence"/>
</dbReference>
<dbReference type="PRINTS" id="PR00453">
    <property type="entry name" value="VWFADOMAIN"/>
</dbReference>
<name>A0AA39H2J8_9BILA</name>
<dbReference type="EMBL" id="JAUCMV010000005">
    <property type="protein sequence ID" value="KAK0397619.1"/>
    <property type="molecule type" value="Genomic_DNA"/>
</dbReference>
<feature type="compositionally biased region" description="Basic and acidic residues" evidence="1">
    <location>
        <begin position="1120"/>
        <end position="1140"/>
    </location>
</feature>
<feature type="compositionally biased region" description="Low complexity" evidence="1">
    <location>
        <begin position="281"/>
        <end position="294"/>
    </location>
</feature>
<dbReference type="SUPFAM" id="SSF53300">
    <property type="entry name" value="vWA-like"/>
    <property type="match status" value="2"/>
</dbReference>
<feature type="region of interest" description="Disordered" evidence="1">
    <location>
        <begin position="992"/>
        <end position="1103"/>
    </location>
</feature>
<evidence type="ECO:0000313" key="3">
    <source>
        <dbReference type="EMBL" id="KAK0397619.1"/>
    </source>
</evidence>
<evidence type="ECO:0000256" key="1">
    <source>
        <dbReference type="SAM" id="MobiDB-lite"/>
    </source>
</evidence>
<reference evidence="3" key="1">
    <citation type="submission" date="2023-06" db="EMBL/GenBank/DDBJ databases">
        <title>Genomic analysis of the entomopathogenic nematode Steinernema hermaphroditum.</title>
        <authorList>
            <person name="Schwarz E.M."/>
            <person name="Heppert J.K."/>
            <person name="Baniya A."/>
            <person name="Schwartz H.T."/>
            <person name="Tan C.-H."/>
            <person name="Antoshechkin I."/>
            <person name="Sternberg P.W."/>
            <person name="Goodrich-Blair H."/>
            <person name="Dillman A.R."/>
        </authorList>
    </citation>
    <scope>NUCLEOTIDE SEQUENCE</scope>
    <source>
        <strain evidence="3">PS9179</strain>
        <tissue evidence="3">Whole animal</tissue>
    </source>
</reference>
<dbReference type="CDD" id="cd01450">
    <property type="entry name" value="vWFA_subfamily_ECM"/>
    <property type="match status" value="1"/>
</dbReference>
<feature type="domain" description="VWFA" evidence="2">
    <location>
        <begin position="2"/>
        <end position="174"/>
    </location>
</feature>
<evidence type="ECO:0000259" key="2">
    <source>
        <dbReference type="PROSITE" id="PS50234"/>
    </source>
</evidence>
<accession>A0AA39H2J8</accession>
<evidence type="ECO:0000313" key="4">
    <source>
        <dbReference type="Proteomes" id="UP001175271"/>
    </source>
</evidence>
<sequence length="1192" mass="133701">MDVVFLLDTSGSIEQIYEEHVRWTVALVNSLPIEKDAVRVAAVQYAGFPLTEFALGTYPNAQDIRQHLEQIHFQSGVTRTGYALRKAEAELFQENRGARSDAAKVIVLFTDGLSIDDPLKPAHQLRDIKGVKIYVVSVGSDGFEPEMNRIAGEKENVFGPSELARLRTALLRDTERTRACSRIGKLPNTVLKPASTLDDVQKFAKFPIEQAAVPQAHVDKIPERRIKQLSNIDSTEGFSKDDQLINLRPNTRRHGFTRFSTTTSFSTTTEAPQTTRRFRPRSSSTTLGATTTEEATTKSRFNKPRKDKSTTVTSTTTPEPTTRRLTTTSRRFTSRQTSQPSSSSSTSTTTRTTTVPFKTTPVRALQGDASRKPQEVSCPMDILFVVDSSGSVQRVYEEQKAYLNDILAEIEPGDQSHRVALVQFSGSNHQKTEWAYDAFEDNSALMHAFQSVRHFTGTTYIGAALQAARAVLDTRRRNVPSILILLSDGFSQDDASEQAKVIRNLPNVEFIALSVSELSNAQYLSELTDDPSRVYIGEKKEALRQKLQSELLLVNANISGILESRTKTTSYGREGEPEAANLQRQFLEQLKKFISSAEHQNGNVSGGALSDAGVVLLRLKDQLVLYEERNGGLPDELFQKQFNGLLVLIKVVVILQGFVSFTSSKTKFSQILMRKNSSTTLKRKASVAEADCMECIKLILHKTILLSLLDHPQGFDLLLRALSVIAARQGEYLRMPLIISQLKHGLHTSKLHIQILVVRLLNKLMLKAPSTNHRVMVQCEISLARFSPEYVDRLLTNSKTPLGGTNTLMEELDQWRKLLVPLDYDSNPHHLAEPVQSPYALSTSPQNFGSYRTRNRTAYKNQQGQSTVIKNVEKQRMKRQSEQAEKQRSMYASERDLARAAALDSPKTDRAYQTRRNQFDVGGRMRRVKSESAMITDEAEAEYYSPQQRGLNRFATPRSHSPPVELNAKLSRSTHDLSRFDYNTREDVAVTDRLNSKTSSSARSPVPYRSLGRKGNYSLSPRPATNDARERRPNGGFSYIFPSAPVVNDAEHRRARPSDYPSQRPPSAPNFTRFGEDRPIAPPGSPRTPLASPRSCGSVNLGRQDRNVVYIPINMEEREDVGNQRYDKRRQTDSELEHRMRSSNGNGNTYGSSFGEDVRDALSQFDYLNDYDATSIRSGKVRSGNPTEIYHF</sequence>
<keyword evidence="4" id="KW-1185">Reference proteome</keyword>
<dbReference type="InterPro" id="IPR036465">
    <property type="entry name" value="vWFA_dom_sf"/>
</dbReference>
<dbReference type="InterPro" id="IPR050525">
    <property type="entry name" value="ECM_Assembly_Org"/>
</dbReference>
<protein>
    <recommendedName>
        <fullName evidence="2">VWFA domain-containing protein</fullName>
    </recommendedName>
</protein>
<feature type="compositionally biased region" description="Low complexity" evidence="1">
    <location>
        <begin position="259"/>
        <end position="269"/>
    </location>
</feature>
<feature type="region of interest" description="Disordered" evidence="1">
    <location>
        <begin position="259"/>
        <end position="360"/>
    </location>
</feature>
<proteinExistence type="predicted"/>
<dbReference type="PANTHER" id="PTHR24020">
    <property type="entry name" value="COLLAGEN ALPHA"/>
    <property type="match status" value="1"/>
</dbReference>
<dbReference type="AlphaFoldDB" id="A0AA39H2J8"/>
<comment type="caution">
    <text evidence="3">The sequence shown here is derived from an EMBL/GenBank/DDBJ whole genome shotgun (WGS) entry which is preliminary data.</text>
</comment>
<organism evidence="3 4">
    <name type="scientific">Steinernema hermaphroditum</name>
    <dbReference type="NCBI Taxonomy" id="289476"/>
    <lineage>
        <taxon>Eukaryota</taxon>
        <taxon>Metazoa</taxon>
        <taxon>Ecdysozoa</taxon>
        <taxon>Nematoda</taxon>
        <taxon>Chromadorea</taxon>
        <taxon>Rhabditida</taxon>
        <taxon>Tylenchina</taxon>
        <taxon>Panagrolaimomorpha</taxon>
        <taxon>Strongyloidoidea</taxon>
        <taxon>Steinernematidae</taxon>
        <taxon>Steinernema</taxon>
    </lineage>
</organism>
<dbReference type="Gene3D" id="3.40.50.410">
    <property type="entry name" value="von Willebrand factor, type A domain"/>
    <property type="match status" value="2"/>
</dbReference>
<dbReference type="PANTHER" id="PTHR24020:SF84">
    <property type="entry name" value="VWFA DOMAIN-CONTAINING PROTEIN"/>
    <property type="match status" value="1"/>
</dbReference>
<dbReference type="InterPro" id="IPR002035">
    <property type="entry name" value="VWF_A"/>
</dbReference>
<feature type="domain" description="VWFA" evidence="2">
    <location>
        <begin position="381"/>
        <end position="551"/>
    </location>
</feature>
<feature type="compositionally biased region" description="Low complexity" evidence="1">
    <location>
        <begin position="310"/>
        <end position="360"/>
    </location>
</feature>
<dbReference type="InterPro" id="IPR016024">
    <property type="entry name" value="ARM-type_fold"/>
</dbReference>
<dbReference type="SUPFAM" id="SSF48371">
    <property type="entry name" value="ARM repeat"/>
    <property type="match status" value="1"/>
</dbReference>
<feature type="compositionally biased region" description="Low complexity" evidence="1">
    <location>
        <begin position="1142"/>
        <end position="1155"/>
    </location>
</feature>